<keyword evidence="13" id="KW-1185">Reference proteome</keyword>
<dbReference type="Gene3D" id="3.30.60.20">
    <property type="match status" value="1"/>
</dbReference>
<dbReference type="EC" id="2.7.1.21" evidence="2 10"/>
<dbReference type="InterPro" id="IPR001267">
    <property type="entry name" value="Thymidine_kinase"/>
</dbReference>
<evidence type="ECO:0000256" key="10">
    <source>
        <dbReference type="RuleBase" id="RU000544"/>
    </source>
</evidence>
<dbReference type="OrthoDB" id="439028at2759"/>
<evidence type="ECO:0000256" key="6">
    <source>
        <dbReference type="ARBA" id="ARBA00022777"/>
    </source>
</evidence>
<organism evidence="12 13">
    <name type="scientific">Ostreococcus lucimarinus (strain CCE9901)</name>
    <dbReference type="NCBI Taxonomy" id="436017"/>
    <lineage>
        <taxon>Eukaryota</taxon>
        <taxon>Viridiplantae</taxon>
        <taxon>Chlorophyta</taxon>
        <taxon>Mamiellophyceae</taxon>
        <taxon>Mamiellales</taxon>
        <taxon>Bathycoccaceae</taxon>
        <taxon>Ostreococcus</taxon>
    </lineage>
</organism>
<dbReference type="SUPFAM" id="SSF52540">
    <property type="entry name" value="P-loop containing nucleoside triphosphate hydrolases"/>
    <property type="match status" value="1"/>
</dbReference>
<evidence type="ECO:0000256" key="3">
    <source>
        <dbReference type="ARBA" id="ARBA00022634"/>
    </source>
</evidence>
<dbReference type="EMBL" id="CP000582">
    <property type="protein sequence ID" value="ABO94514.1"/>
    <property type="molecule type" value="Genomic_DNA"/>
</dbReference>
<dbReference type="Proteomes" id="UP000001568">
    <property type="component" value="Chromosome 2"/>
</dbReference>
<dbReference type="HOGENOM" id="CLU_064400_1_1_1"/>
<evidence type="ECO:0000256" key="11">
    <source>
        <dbReference type="RuleBase" id="RU004165"/>
    </source>
</evidence>
<dbReference type="PANTHER" id="PTHR11441">
    <property type="entry name" value="THYMIDINE KINASE"/>
    <property type="match status" value="1"/>
</dbReference>
<keyword evidence="4 10" id="KW-0808">Transferase</keyword>
<dbReference type="PANTHER" id="PTHR11441:SF0">
    <property type="entry name" value="THYMIDINE KINASE, CYTOSOLIC"/>
    <property type="match status" value="1"/>
</dbReference>
<feature type="active site" description="Proton acceptor" evidence="8">
    <location>
        <position position="90"/>
    </location>
</feature>
<dbReference type="SUPFAM" id="SSF57716">
    <property type="entry name" value="Glucocorticoid receptor-like (DNA-binding domain)"/>
    <property type="match status" value="1"/>
</dbReference>
<keyword evidence="7 10" id="KW-0067">ATP-binding</keyword>
<dbReference type="GO" id="GO:0004797">
    <property type="term" value="F:thymidine kinase activity"/>
    <property type="evidence" value="ECO:0007669"/>
    <property type="project" value="UniProtKB-EC"/>
</dbReference>
<dbReference type="RefSeq" id="XP_001416221.1">
    <property type="nucleotide sequence ID" value="XM_001416184.1"/>
</dbReference>
<dbReference type="GO" id="GO:0046104">
    <property type="term" value="P:thymidine metabolic process"/>
    <property type="evidence" value="ECO:0007669"/>
    <property type="project" value="TreeGrafter"/>
</dbReference>
<feature type="binding site" evidence="9">
    <location>
        <begin position="166"/>
        <end position="169"/>
    </location>
    <ligand>
        <name>substrate</name>
    </ligand>
</feature>
<dbReference type="Pfam" id="PF00265">
    <property type="entry name" value="TK"/>
    <property type="match status" value="1"/>
</dbReference>
<dbReference type="GeneID" id="5000414"/>
<accession>A4RSL5</accession>
<dbReference type="Gene3D" id="3.40.50.300">
    <property type="entry name" value="P-loop containing nucleotide triphosphate hydrolases"/>
    <property type="match status" value="1"/>
</dbReference>
<comment type="similarity">
    <text evidence="1 11">Belongs to the thymidine kinase family.</text>
</comment>
<dbReference type="InterPro" id="IPR027417">
    <property type="entry name" value="P-loop_NTPase"/>
</dbReference>
<dbReference type="STRING" id="436017.A4RSL5"/>
<name>A4RSL5_OSTLU</name>
<dbReference type="Gramene" id="ABO94514">
    <property type="protein sequence ID" value="ABO94514"/>
    <property type="gene ID" value="OSTLU_14315"/>
</dbReference>
<dbReference type="AlphaFoldDB" id="A4RSL5"/>
<keyword evidence="6 10" id="KW-0418">Kinase</keyword>
<feature type="binding site" evidence="9">
    <location>
        <position position="174"/>
    </location>
    <ligand>
        <name>substrate</name>
    </ligand>
</feature>
<evidence type="ECO:0000256" key="9">
    <source>
        <dbReference type="PIRSR" id="PIRSR035805-2"/>
    </source>
</evidence>
<protein>
    <recommendedName>
        <fullName evidence="2 10">Thymidine kinase</fullName>
        <ecNumber evidence="2 10">2.7.1.21</ecNumber>
    </recommendedName>
</protein>
<evidence type="ECO:0000256" key="1">
    <source>
        <dbReference type="ARBA" id="ARBA00007587"/>
    </source>
</evidence>
<proteinExistence type="inferred from homology"/>
<keyword evidence="5 10" id="KW-0547">Nucleotide-binding</keyword>
<dbReference type="eggNOG" id="KOG3125">
    <property type="taxonomic scope" value="Eukaryota"/>
</dbReference>
<evidence type="ECO:0000313" key="12">
    <source>
        <dbReference type="EMBL" id="ABO94514.1"/>
    </source>
</evidence>
<dbReference type="InterPro" id="IPR020633">
    <property type="entry name" value="Thymidine_kinase_CS"/>
</dbReference>
<dbReference type="KEGG" id="olu:OSTLU_14315"/>
<reference evidence="12 13" key="1">
    <citation type="journal article" date="2007" name="Proc. Natl. Acad. Sci. U.S.A.">
        <title>The tiny eukaryote Ostreococcus provides genomic insights into the paradox of plankton speciation.</title>
        <authorList>
            <person name="Palenik B."/>
            <person name="Grimwood J."/>
            <person name="Aerts A."/>
            <person name="Rouze P."/>
            <person name="Salamov A."/>
            <person name="Putnam N."/>
            <person name="Dupont C."/>
            <person name="Jorgensen R."/>
            <person name="Derelle E."/>
            <person name="Rombauts S."/>
            <person name="Zhou K."/>
            <person name="Otillar R."/>
            <person name="Merchant S.S."/>
            <person name="Podell S."/>
            <person name="Gaasterland T."/>
            <person name="Napoli C."/>
            <person name="Gendler K."/>
            <person name="Manuell A."/>
            <person name="Tai V."/>
            <person name="Vallon O."/>
            <person name="Piganeau G."/>
            <person name="Jancek S."/>
            <person name="Heijde M."/>
            <person name="Jabbari K."/>
            <person name="Bowler C."/>
            <person name="Lohr M."/>
            <person name="Robbens S."/>
            <person name="Werner G."/>
            <person name="Dubchak I."/>
            <person name="Pazour G.J."/>
            <person name="Ren Q."/>
            <person name="Paulsen I."/>
            <person name="Delwiche C."/>
            <person name="Schmutz J."/>
            <person name="Rokhsar D."/>
            <person name="Van de Peer Y."/>
            <person name="Moreau H."/>
            <person name="Grigoriev I.V."/>
        </authorList>
    </citation>
    <scope>NUCLEOTIDE SEQUENCE [LARGE SCALE GENOMIC DNA]</scope>
    <source>
        <strain evidence="12 13">CCE9901</strain>
    </source>
</reference>
<evidence type="ECO:0000256" key="4">
    <source>
        <dbReference type="ARBA" id="ARBA00022679"/>
    </source>
</evidence>
<dbReference type="GO" id="GO:0005524">
    <property type="term" value="F:ATP binding"/>
    <property type="evidence" value="ECO:0007669"/>
    <property type="project" value="UniProtKB-KW"/>
</dbReference>
<evidence type="ECO:0000313" key="13">
    <source>
        <dbReference type="Proteomes" id="UP000001568"/>
    </source>
</evidence>
<keyword evidence="3 10" id="KW-0237">DNA synthesis</keyword>
<evidence type="ECO:0000256" key="7">
    <source>
        <dbReference type="ARBA" id="ARBA00022840"/>
    </source>
</evidence>
<evidence type="ECO:0000256" key="8">
    <source>
        <dbReference type="PIRSR" id="PIRSR035805-1"/>
    </source>
</evidence>
<evidence type="ECO:0000256" key="5">
    <source>
        <dbReference type="ARBA" id="ARBA00022741"/>
    </source>
</evidence>
<evidence type="ECO:0000256" key="2">
    <source>
        <dbReference type="ARBA" id="ARBA00012118"/>
    </source>
</evidence>
<dbReference type="PROSITE" id="PS00603">
    <property type="entry name" value="TK_CELLULAR_TYPE"/>
    <property type="match status" value="1"/>
</dbReference>
<sequence>MFAGKTTHLMRCVERERARGRTVFVIKSELDVERFGEDARDALIAHDGKRVRFDASDDGGRVRAVRTLDAAGLGADAAACDAADVVAVDEAQFMGDLAPFARRCAEELGQTVYVCGLDGDYRRERFGGVLDLIPLCDTVTRLRGTCAECGDESLFSRRVEASEDVVRVGGRDKYAPVCRACYVAASTRERGSASAR</sequence>
<dbReference type="GO" id="GO:0071897">
    <property type="term" value="P:DNA biosynthetic process"/>
    <property type="evidence" value="ECO:0007669"/>
    <property type="project" value="UniProtKB-KW"/>
</dbReference>
<comment type="catalytic activity">
    <reaction evidence="10">
        <text>thymidine + ATP = dTMP + ADP + H(+)</text>
        <dbReference type="Rhea" id="RHEA:19129"/>
        <dbReference type="ChEBI" id="CHEBI:15378"/>
        <dbReference type="ChEBI" id="CHEBI:17748"/>
        <dbReference type="ChEBI" id="CHEBI:30616"/>
        <dbReference type="ChEBI" id="CHEBI:63528"/>
        <dbReference type="ChEBI" id="CHEBI:456216"/>
        <dbReference type="EC" id="2.7.1.21"/>
    </reaction>
</comment>
<gene>
    <name evidence="12" type="ORF">OSTLU_14315</name>
</gene>
<dbReference type="PIRSF" id="PIRSF035805">
    <property type="entry name" value="TK_cell"/>
    <property type="match status" value="1"/>
</dbReference>